<keyword evidence="3 11" id="KW-1134">Transmembrane beta strand</keyword>
<evidence type="ECO:0000313" key="17">
    <source>
        <dbReference type="Proteomes" id="UP000076088"/>
    </source>
</evidence>
<accession>A0AAC8YZ73</accession>
<keyword evidence="9 11" id="KW-0472">Membrane</keyword>
<dbReference type="GO" id="GO:0006826">
    <property type="term" value="P:iron ion transport"/>
    <property type="evidence" value="ECO:0007669"/>
    <property type="project" value="UniProtKB-KW"/>
</dbReference>
<evidence type="ECO:0000256" key="3">
    <source>
        <dbReference type="ARBA" id="ARBA00022452"/>
    </source>
</evidence>
<comment type="similarity">
    <text evidence="11 12">Belongs to the TonB-dependent receptor family.</text>
</comment>
<dbReference type="Pfam" id="PF07715">
    <property type="entry name" value="Plug"/>
    <property type="match status" value="1"/>
</dbReference>
<dbReference type="InterPro" id="IPR036942">
    <property type="entry name" value="Beta-barrel_TonB_sf"/>
</dbReference>
<proteinExistence type="inferred from homology"/>
<feature type="chain" id="PRO_5042123308" description="TonB-dependent receptor" evidence="13">
    <location>
        <begin position="37"/>
        <end position="623"/>
    </location>
</feature>
<evidence type="ECO:0000256" key="8">
    <source>
        <dbReference type="ARBA" id="ARBA00023077"/>
    </source>
</evidence>
<dbReference type="InterPro" id="IPR012910">
    <property type="entry name" value="Plug_dom"/>
</dbReference>
<evidence type="ECO:0000259" key="14">
    <source>
        <dbReference type="Pfam" id="PF00593"/>
    </source>
</evidence>
<protein>
    <recommendedName>
        <fullName evidence="18">TonB-dependent receptor</fullName>
    </recommendedName>
</protein>
<keyword evidence="4" id="KW-0410">Iron transport</keyword>
<dbReference type="Gene3D" id="2.40.170.20">
    <property type="entry name" value="TonB-dependent receptor, beta-barrel domain"/>
    <property type="match status" value="1"/>
</dbReference>
<feature type="domain" description="TonB-dependent receptor plug" evidence="15">
    <location>
        <begin position="58"/>
        <end position="167"/>
    </location>
</feature>
<keyword evidence="2 11" id="KW-0813">Transport</keyword>
<dbReference type="InterPro" id="IPR039426">
    <property type="entry name" value="TonB-dep_rcpt-like"/>
</dbReference>
<evidence type="ECO:0000256" key="10">
    <source>
        <dbReference type="ARBA" id="ARBA00023237"/>
    </source>
</evidence>
<evidence type="ECO:0000259" key="15">
    <source>
        <dbReference type="Pfam" id="PF07715"/>
    </source>
</evidence>
<dbReference type="GO" id="GO:0009279">
    <property type="term" value="C:cell outer membrane"/>
    <property type="evidence" value="ECO:0007669"/>
    <property type="project" value="UniProtKB-SubCell"/>
</dbReference>
<evidence type="ECO:0000256" key="13">
    <source>
        <dbReference type="SAM" id="SignalP"/>
    </source>
</evidence>
<dbReference type="InterPro" id="IPR000531">
    <property type="entry name" value="Beta-barrel_TonB"/>
</dbReference>
<dbReference type="EMBL" id="CP013344">
    <property type="protein sequence ID" value="AMU88941.1"/>
    <property type="molecule type" value="Genomic_DNA"/>
</dbReference>
<dbReference type="AlphaFoldDB" id="A0AAC8YZ73"/>
<evidence type="ECO:0000313" key="16">
    <source>
        <dbReference type="EMBL" id="AMU88941.1"/>
    </source>
</evidence>
<evidence type="ECO:0008006" key="18">
    <source>
        <dbReference type="Google" id="ProtNLM"/>
    </source>
</evidence>
<feature type="signal peptide" evidence="13">
    <location>
        <begin position="1"/>
        <end position="36"/>
    </location>
</feature>
<keyword evidence="8 12" id="KW-0798">TonB box</keyword>
<feature type="domain" description="TonB-dependent receptor-like beta-barrel" evidence="14">
    <location>
        <begin position="282"/>
        <end position="571"/>
    </location>
</feature>
<keyword evidence="10 11" id="KW-0998">Cell outer membrane</keyword>
<evidence type="ECO:0000256" key="11">
    <source>
        <dbReference type="PROSITE-ProRule" id="PRU01360"/>
    </source>
</evidence>
<dbReference type="SUPFAM" id="SSF56935">
    <property type="entry name" value="Porins"/>
    <property type="match status" value="1"/>
</dbReference>
<keyword evidence="17" id="KW-1185">Reference proteome</keyword>
<evidence type="ECO:0000256" key="12">
    <source>
        <dbReference type="RuleBase" id="RU003357"/>
    </source>
</evidence>
<evidence type="ECO:0000256" key="9">
    <source>
        <dbReference type="ARBA" id="ARBA00023136"/>
    </source>
</evidence>
<reference evidence="17" key="1">
    <citation type="submission" date="2015-11" db="EMBL/GenBank/DDBJ databases">
        <title>Complete genome sequence of a polyethylene-glycol degrader Sphingopyxis macrogoltabida 203N (NBRC 111659).</title>
        <authorList>
            <person name="Yoshiyuki O."/>
            <person name="Shouta N."/>
            <person name="Nagata Y."/>
            <person name="Numata M."/>
            <person name="Tsuchikane K."/>
            <person name="Hosoyama A."/>
            <person name="Yamazoe A."/>
            <person name="Tsuda M."/>
            <person name="Fujita N."/>
            <person name="Kawai F."/>
        </authorList>
    </citation>
    <scope>NUCLEOTIDE SEQUENCE [LARGE SCALE GENOMIC DNA]</scope>
    <source>
        <strain evidence="17">203N</strain>
    </source>
</reference>
<dbReference type="PANTHER" id="PTHR32552:SF81">
    <property type="entry name" value="TONB-DEPENDENT OUTER MEMBRANE RECEPTOR"/>
    <property type="match status" value="1"/>
</dbReference>
<sequence>MSRLRTTNCRTVRIGLMGSAAAGVLLSVLAPAEAMAQGAAAEDTDEIVVTATRRETTVQDTPINIAAVTGDQLEREGLSSISEATRAVPGITIIDQGSRGASQIIVRGLNAEPLGNNDVANDGGGTVATYLGETPVFVELKLNDMERIEVLLGPQGTLYGAGTLGGAIRYIPRRPQFDAFSLDVRGDVYKYDAAGSASFDAGATINIPIAPTFAIRASLDRLEDSGFIDQPFVVQTPGVSLPNALATPAERAANFRRVKDVNYEDAWSGRVAARWQPSAAVDLNLTYYFQFQDSGGRQSSSARLTNLPVTVGKYESALRVEEPSKRDNQLVALEASFDLGFATLTSASSYSDYRSRAQRDQTDLAIQLGFGYENFDPLVDYTDERVKEERINQELRLVSSGDGPFNWTVGGFYNKYKQRIDYAELIPGFYVGDLRDYISLDLRKREEYAVFGELSYDVTDALNVTVGGRYYKYDLVTSAQFAFGPVPPSGPVFFPATPGGQKDDGVLGKFNMSYKFSPDVLGYLTISQGYRGGNSNGISPCPTPLPVDVFVCGQPNELAYTPDTTTNYEIGCAGPLVDADRAGRHHRQRQWRVEQGPRTQPRCAARRGAAPAGQLCLYRRAAR</sequence>
<evidence type="ECO:0000256" key="7">
    <source>
        <dbReference type="ARBA" id="ARBA00023065"/>
    </source>
</evidence>
<dbReference type="Proteomes" id="UP000076088">
    <property type="component" value="Chromosome"/>
</dbReference>
<dbReference type="PROSITE" id="PS52016">
    <property type="entry name" value="TONB_DEPENDENT_REC_3"/>
    <property type="match status" value="1"/>
</dbReference>
<name>A0AAC8YZ73_SPHMC</name>
<evidence type="ECO:0000256" key="1">
    <source>
        <dbReference type="ARBA" id="ARBA00004571"/>
    </source>
</evidence>
<dbReference type="Pfam" id="PF00593">
    <property type="entry name" value="TonB_dep_Rec_b-barrel"/>
    <property type="match status" value="1"/>
</dbReference>
<keyword evidence="6" id="KW-0408">Iron</keyword>
<evidence type="ECO:0000256" key="2">
    <source>
        <dbReference type="ARBA" id="ARBA00022448"/>
    </source>
</evidence>
<comment type="subcellular location">
    <subcellularLocation>
        <location evidence="1 11">Cell outer membrane</location>
        <topology evidence="1 11">Multi-pass membrane protein</topology>
    </subcellularLocation>
</comment>
<keyword evidence="5 11" id="KW-0812">Transmembrane</keyword>
<evidence type="ECO:0000256" key="6">
    <source>
        <dbReference type="ARBA" id="ARBA00023004"/>
    </source>
</evidence>
<keyword evidence="7" id="KW-0406">Ion transport</keyword>
<evidence type="ECO:0000256" key="5">
    <source>
        <dbReference type="ARBA" id="ARBA00022692"/>
    </source>
</evidence>
<keyword evidence="13" id="KW-0732">Signal</keyword>
<dbReference type="PANTHER" id="PTHR32552">
    <property type="entry name" value="FERRICHROME IRON RECEPTOR-RELATED"/>
    <property type="match status" value="1"/>
</dbReference>
<organism evidence="16 17">
    <name type="scientific">Sphingopyxis macrogoltabida</name>
    <name type="common">Sphingomonas macrogoltabidus</name>
    <dbReference type="NCBI Taxonomy" id="33050"/>
    <lineage>
        <taxon>Bacteria</taxon>
        <taxon>Pseudomonadati</taxon>
        <taxon>Pseudomonadota</taxon>
        <taxon>Alphaproteobacteria</taxon>
        <taxon>Sphingomonadales</taxon>
        <taxon>Sphingomonadaceae</taxon>
        <taxon>Sphingopyxis</taxon>
    </lineage>
</organism>
<evidence type="ECO:0000256" key="4">
    <source>
        <dbReference type="ARBA" id="ARBA00022496"/>
    </source>
</evidence>
<dbReference type="RefSeq" id="WP_054728141.1">
    <property type="nucleotide sequence ID" value="NZ_CP009429.1"/>
</dbReference>
<gene>
    <name evidence="16" type="ORF">ATM17_07780</name>
</gene>
<reference evidence="16 17" key="2">
    <citation type="journal article" date="2016" name="Genome Announc.">
        <title>Complete Genome Sequence of Sphingopyxis macrogoltabida Strain 203N (NBRC 111659), a Polyethylene Glycol Degrader.</title>
        <authorList>
            <person name="Ohtsubo Y."/>
            <person name="Nonoyama S."/>
            <person name="Nagata Y."/>
            <person name="Numata M."/>
            <person name="Tsuchikane K."/>
            <person name="Hosoyama A."/>
            <person name="Yamazoe A."/>
            <person name="Tsuda M."/>
            <person name="Fujita N."/>
            <person name="Kawai F."/>
        </authorList>
    </citation>
    <scope>NUCLEOTIDE SEQUENCE [LARGE SCALE GENOMIC DNA]</scope>
    <source>
        <strain evidence="16 17">203N</strain>
    </source>
</reference>